<comment type="caution">
    <text evidence="3">The sequence shown here is derived from an EMBL/GenBank/DDBJ whole genome shotgun (WGS) entry which is preliminary data.</text>
</comment>
<dbReference type="Proteomes" id="UP000235392">
    <property type="component" value="Unassembled WGS sequence"/>
</dbReference>
<protein>
    <submittedName>
        <fullName evidence="3">Uncharacterized protein</fullName>
    </submittedName>
</protein>
<feature type="region of interest" description="Disordered" evidence="1">
    <location>
        <begin position="219"/>
        <end position="249"/>
    </location>
</feature>
<evidence type="ECO:0000313" key="3">
    <source>
        <dbReference type="EMBL" id="PLW34174.1"/>
    </source>
</evidence>
<organism evidence="3 6">
    <name type="scientific">Puccinia coronata f. sp. avenae</name>
    <dbReference type="NCBI Taxonomy" id="200324"/>
    <lineage>
        <taxon>Eukaryota</taxon>
        <taxon>Fungi</taxon>
        <taxon>Dikarya</taxon>
        <taxon>Basidiomycota</taxon>
        <taxon>Pucciniomycotina</taxon>
        <taxon>Pucciniomycetes</taxon>
        <taxon>Pucciniales</taxon>
        <taxon>Pucciniaceae</taxon>
        <taxon>Puccinia</taxon>
    </lineage>
</organism>
<evidence type="ECO:0000313" key="6">
    <source>
        <dbReference type="Proteomes" id="UP000235392"/>
    </source>
</evidence>
<feature type="compositionally biased region" description="Low complexity" evidence="1">
    <location>
        <begin position="219"/>
        <end position="235"/>
    </location>
</feature>
<reference evidence="5 6" key="1">
    <citation type="submission" date="2017-11" db="EMBL/GenBank/DDBJ databases">
        <title>De novo assembly and phasing of dikaryotic genomes from two isolates of Puccinia coronata f. sp. avenae, the causal agent of oat crown rust.</title>
        <authorList>
            <person name="Miller M.E."/>
            <person name="Zhang Y."/>
            <person name="Omidvar V."/>
            <person name="Sperschneider J."/>
            <person name="Schwessinger B."/>
            <person name="Raley C."/>
            <person name="Palmer J.M."/>
            <person name="Garnica D."/>
            <person name="Upadhyaya N."/>
            <person name="Rathjen J."/>
            <person name="Taylor J.M."/>
            <person name="Park R.F."/>
            <person name="Dodds P.N."/>
            <person name="Hirsch C.D."/>
            <person name="Kianian S.F."/>
            <person name="Figueroa M."/>
        </authorList>
    </citation>
    <scope>NUCLEOTIDE SEQUENCE [LARGE SCALE GENOMIC DNA]</scope>
    <source>
        <strain evidence="4">12NC29</strain>
        <strain evidence="3">12SD80</strain>
    </source>
</reference>
<proteinExistence type="predicted"/>
<evidence type="ECO:0000313" key="2">
    <source>
        <dbReference type="EMBL" id="PLW22301.1"/>
    </source>
</evidence>
<feature type="region of interest" description="Disordered" evidence="1">
    <location>
        <begin position="366"/>
        <end position="400"/>
    </location>
</feature>
<feature type="region of interest" description="Disordered" evidence="1">
    <location>
        <begin position="651"/>
        <end position="688"/>
    </location>
</feature>
<dbReference type="OrthoDB" id="2502747at2759"/>
<keyword evidence="5" id="KW-1185">Reference proteome</keyword>
<accession>A0A2N5U8W7</accession>
<sequence length="712" mass="80768">MKVLLRELGKTARCSPRKLKLAHPIASACLSSSSRPAQQQNHPGTALAAPPFRFHFITSHPSLSPTDQAYLQELSHSFNSQSYHQLSSPAFSQILHHLHSHDLFKHLSAESYDLLLHFTPTSVEENQSTQSTHYYLYHRIIFLLDRIYERQHLFSQSQLDRFHSISLKQLAHAGLFKPAELIWDQLISHSTTQPQSRPTDDQIFMLDCIRTALLHHEASIQSNQQKNPSSSSTHSNHPHHDHQSSHQELLPLSSKDFKRMTTLTESITSSLFSHSPLNKIDQVTERWLIRTVAEIFAVQGEITRLSNWLKKQRSLDLDFPDNGANWSDPKLTAIVVRMFKDQGQLDKMVMIYEAALHPSPSMWAHPSSSRSMFEESADTSSDIQESSEDPKKRCGSRRRRTNPILTRTYHDLISACTQANRPHLAIHYLSRAVEDNEAYVNRLPAEAIGFASVPHLRLQPATYAELIPSLVRKKRDTQLRKVYDLSTRLVQTTVRELQWIRLLASNRVTSSSSSSSSLDPPSHPWDRVLAAIVPELSSAIQPDMEAAKAENLGLEKVVFNHANQPSLSLLPTPASPFIEEPKSEEEQTCADWPQQTGKEADEIGFLRTLERAKFLSKSLAHSVRLLQRLDHLVAKTRLNRAIRFQHHLLKKKQKTNMQQQQLPPAPTFSFNAPRPPPPPAVPSSSANHLSTLHRIDSLVEKKHALRFARSSS</sequence>
<dbReference type="Proteomes" id="UP000235388">
    <property type="component" value="Unassembled WGS sequence"/>
</dbReference>
<evidence type="ECO:0000256" key="1">
    <source>
        <dbReference type="SAM" id="MobiDB-lite"/>
    </source>
</evidence>
<name>A0A2N5U8W7_9BASI</name>
<evidence type="ECO:0000313" key="4">
    <source>
        <dbReference type="EMBL" id="PLW37767.1"/>
    </source>
</evidence>
<dbReference type="AlphaFoldDB" id="A0A2N5U8W7"/>
<dbReference type="EMBL" id="PGCI01000203">
    <property type="protein sequence ID" value="PLW34174.1"/>
    <property type="molecule type" value="Genomic_DNA"/>
</dbReference>
<dbReference type="EMBL" id="PGCJ01000217">
    <property type="protein sequence ID" value="PLW37767.1"/>
    <property type="molecule type" value="Genomic_DNA"/>
</dbReference>
<dbReference type="EMBL" id="PGCI01000668">
    <property type="protein sequence ID" value="PLW22301.1"/>
    <property type="molecule type" value="Genomic_DNA"/>
</dbReference>
<gene>
    <name evidence="4" type="ORF">PCANC_18053</name>
    <name evidence="3" type="ORF">PCASD_13314</name>
    <name evidence="2" type="ORF">PCASD_15312</name>
</gene>
<evidence type="ECO:0000313" key="5">
    <source>
        <dbReference type="Proteomes" id="UP000235388"/>
    </source>
</evidence>